<feature type="transmembrane region" description="Helical" evidence="1">
    <location>
        <begin position="6"/>
        <end position="24"/>
    </location>
</feature>
<dbReference type="eggNOG" id="COG1721">
    <property type="taxonomic scope" value="Bacteria"/>
</dbReference>
<dbReference type="PANTHER" id="PTHR34351:SF2">
    <property type="entry name" value="DUF58 DOMAIN-CONTAINING PROTEIN"/>
    <property type="match status" value="1"/>
</dbReference>
<keyword evidence="1" id="KW-1133">Transmembrane helix</keyword>
<dbReference type="RefSeq" id="WP_013488597.1">
    <property type="nucleotide sequence ID" value="NC_014829.1"/>
</dbReference>
<proteinExistence type="predicted"/>
<dbReference type="EMBL" id="CP002394">
    <property type="protein sequence ID" value="ADU30261.1"/>
    <property type="molecule type" value="Genomic_DNA"/>
</dbReference>
<name>E6U0E5_EVAC2</name>
<protein>
    <recommendedName>
        <fullName evidence="2">DUF58 domain-containing protein</fullName>
    </recommendedName>
</protein>
<dbReference type="PANTHER" id="PTHR34351">
    <property type="entry name" value="SLR1927 PROTEIN-RELATED"/>
    <property type="match status" value="1"/>
</dbReference>
<organism evidence="3 4">
    <name type="scientific">Evansella cellulosilytica (strain ATCC 21833 / DSM 2522 / FERM P-1141 / JCM 9156 / N-4)</name>
    <name type="common">Bacillus cellulosilyticus</name>
    <dbReference type="NCBI Taxonomy" id="649639"/>
    <lineage>
        <taxon>Bacteria</taxon>
        <taxon>Bacillati</taxon>
        <taxon>Bacillota</taxon>
        <taxon>Bacilli</taxon>
        <taxon>Bacillales</taxon>
        <taxon>Bacillaceae</taxon>
        <taxon>Evansella</taxon>
    </lineage>
</organism>
<evidence type="ECO:0000313" key="4">
    <source>
        <dbReference type="Proteomes" id="UP000001401"/>
    </source>
</evidence>
<gene>
    <name evidence="3" type="ordered locus">Bcell_1999</name>
</gene>
<keyword evidence="4" id="KW-1185">Reference proteome</keyword>
<dbReference type="AlphaFoldDB" id="E6U0E5"/>
<dbReference type="OrthoDB" id="9789943at2"/>
<sequence>MSIGWLIATTVIIVLILSFLYHKFGLKRIQYQRYFSEVAVFEGEQVEMIEVISNKKLLPLPWLRLESKFSANLQFEKQNNINIIDERFHRSVFSLRPFQKITRRHKIKCAKRGYFHIKTVGMTCGDPFGYGSNTETVHVAAEILIFPKIVPIKEMPLPSKSWQGDLIVRRWIMDDPFIIAGVRDYTFGDPMKSVNWNATARTGHLQVTKNDYTADHHLMIYLNFDLTEDIFMPIKDEILIEKGISYAASIAEHAISQGIPTGFGCNSYTKDRDGKFKIIKDSVRREPSNGNSHLHYLLETMAKLQMDRSKNFNQFLKEDIENKRTGMDILVITAILTETMERNIHLLRSLGNSVEVFMLSHHTVPETDTLNEEGEQYA</sequence>
<dbReference type="KEGG" id="bco:Bcell_1999"/>
<reference evidence="3 4" key="1">
    <citation type="submission" date="2010-12" db="EMBL/GenBank/DDBJ databases">
        <title>Complete sequence of Bacillus cellulosilyticus DSM 2522.</title>
        <authorList>
            <consortium name="US DOE Joint Genome Institute"/>
            <person name="Lucas S."/>
            <person name="Copeland A."/>
            <person name="Lapidus A."/>
            <person name="Cheng J.-F."/>
            <person name="Bruce D."/>
            <person name="Goodwin L."/>
            <person name="Pitluck S."/>
            <person name="Chertkov O."/>
            <person name="Detter J.C."/>
            <person name="Han C."/>
            <person name="Tapia R."/>
            <person name="Land M."/>
            <person name="Hauser L."/>
            <person name="Jeffries C."/>
            <person name="Kyrpides N."/>
            <person name="Ivanova N."/>
            <person name="Mikhailova N."/>
            <person name="Brumm P."/>
            <person name="Mead D."/>
            <person name="Woyke T."/>
        </authorList>
    </citation>
    <scope>NUCLEOTIDE SEQUENCE [LARGE SCALE GENOMIC DNA]</scope>
    <source>
        <strain evidence="4">ATCC 21833 / DSM 2522 / FERM P-1141 / JCM 9156 / N-4</strain>
    </source>
</reference>
<evidence type="ECO:0000259" key="2">
    <source>
        <dbReference type="Pfam" id="PF01882"/>
    </source>
</evidence>
<dbReference type="InterPro" id="IPR002881">
    <property type="entry name" value="DUF58"/>
</dbReference>
<dbReference type="STRING" id="649639.Bcell_1999"/>
<feature type="domain" description="DUF58" evidence="2">
    <location>
        <begin position="182"/>
        <end position="321"/>
    </location>
</feature>
<dbReference type="Proteomes" id="UP000001401">
    <property type="component" value="Chromosome"/>
</dbReference>
<evidence type="ECO:0000313" key="3">
    <source>
        <dbReference type="EMBL" id="ADU30261.1"/>
    </source>
</evidence>
<keyword evidence="1" id="KW-0812">Transmembrane</keyword>
<dbReference type="HOGENOM" id="CLU_026152_3_1_9"/>
<accession>E6U0E5</accession>
<keyword evidence="1" id="KW-0472">Membrane</keyword>
<dbReference type="Pfam" id="PF01882">
    <property type="entry name" value="DUF58"/>
    <property type="match status" value="1"/>
</dbReference>
<evidence type="ECO:0000256" key="1">
    <source>
        <dbReference type="SAM" id="Phobius"/>
    </source>
</evidence>